<evidence type="ECO:0000256" key="11">
    <source>
        <dbReference type="RuleBase" id="RU000461"/>
    </source>
</evidence>
<comment type="similarity">
    <text evidence="3 11">Belongs to the cytochrome P450 family.</text>
</comment>
<dbReference type="InterPro" id="IPR050182">
    <property type="entry name" value="Cytochrome_P450_fam2"/>
</dbReference>
<keyword evidence="9 12" id="KW-0472">Membrane</keyword>
<dbReference type="GO" id="GO:0005737">
    <property type="term" value="C:cytoplasm"/>
    <property type="evidence" value="ECO:0000318"/>
    <property type="project" value="GO_Central"/>
</dbReference>
<dbReference type="GO" id="GO:0006082">
    <property type="term" value="P:organic acid metabolic process"/>
    <property type="evidence" value="ECO:0000318"/>
    <property type="project" value="GO_Central"/>
</dbReference>
<reference evidence="13" key="1">
    <citation type="submission" date="2009-12" db="EMBL/GenBank/DDBJ databases">
        <title>The Genome Sequence of Anolis carolinensis (Green Anole Lizard).</title>
        <authorList>
            <consortium name="The Genome Sequencing Platform"/>
            <person name="Di Palma F."/>
            <person name="Alfoldi J."/>
            <person name="Heiman D."/>
            <person name="Young S."/>
            <person name="Grabherr M."/>
            <person name="Johnson J."/>
            <person name="Lander E.S."/>
            <person name="Lindblad-Toh K."/>
        </authorList>
    </citation>
    <scope>NUCLEOTIDE SEQUENCE [LARGE SCALE GENOMIC DNA]</scope>
    <source>
        <strain evidence="13">JBL SC #1</strain>
    </source>
</reference>
<comment type="cofactor">
    <cofactor evidence="1 10">
        <name>heme</name>
        <dbReference type="ChEBI" id="CHEBI:30413"/>
    </cofactor>
</comment>
<keyword evidence="12" id="KW-0812">Transmembrane</keyword>
<dbReference type="Proteomes" id="UP000001646">
    <property type="component" value="Unplaced"/>
</dbReference>
<evidence type="ECO:0000313" key="14">
    <source>
        <dbReference type="Proteomes" id="UP000001646"/>
    </source>
</evidence>
<dbReference type="Gene3D" id="1.10.630.10">
    <property type="entry name" value="Cytochrome P450"/>
    <property type="match status" value="1"/>
</dbReference>
<dbReference type="PROSITE" id="PS00086">
    <property type="entry name" value="CYTOCHROME_P450"/>
    <property type="match status" value="1"/>
</dbReference>
<dbReference type="SUPFAM" id="SSF48264">
    <property type="entry name" value="Cytochrome P450"/>
    <property type="match status" value="1"/>
</dbReference>
<reference evidence="13" key="3">
    <citation type="submission" date="2025-09" db="UniProtKB">
        <authorList>
            <consortium name="Ensembl"/>
        </authorList>
    </citation>
    <scope>IDENTIFICATION</scope>
</reference>
<dbReference type="PRINTS" id="PR00463">
    <property type="entry name" value="EP450I"/>
</dbReference>
<dbReference type="GO" id="GO:0020037">
    <property type="term" value="F:heme binding"/>
    <property type="evidence" value="ECO:0000318"/>
    <property type="project" value="GO_Central"/>
</dbReference>
<evidence type="ECO:0000256" key="4">
    <source>
        <dbReference type="ARBA" id="ARBA00022617"/>
    </source>
</evidence>
<sequence length="536" mass="61249">MSLGKRETDREGGGFVTEESRSKQLFFQSLPLLIENTQRKGSRMVGIPVILGGLLAILYLLYFLKQQWSRRHFPPGPFVFPIIGGLWRIRFGIKGDDKTLIKIGDEYGDIYTLWAGGIPMVFMNGFEAVKDGLTLDELSERLQSPFIKVLSKEKGIGFSNGHVWKQQRRIAQAAMRKLGVGKKSVESQIEAEVEQLIEVFSREKGQPFDPALPVTNLVCNVICALSFGHRFSLEDGNFKELIDAIEYIFKVGGTPFHILYELLPSLMDRLPGPHKKALHATEMVVSLAHEEIQRHKEQQSTHEPQDFIDFYLLEMEKEKMKHDPNSTYDEENLAQSIHDFFIGGTETSATTMKWAFILLANRREVQDKIIKEIEDVLGSASICYEDIRRLPFTNAVLHEIQRYRYSMLMGVGRQTTKDLKIRGYIIPKGTFVMPNLRSALLDPKHWKTPDEFNPNHFLDKDGHFVPRDEFLAFGAGTRSCLGKDLARMELFLVVTSLLREFRFQPPPGIQTLDEEPSMGLTLPPKHYKLCALPRYN</sequence>
<dbReference type="InterPro" id="IPR001128">
    <property type="entry name" value="Cyt_P450"/>
</dbReference>
<evidence type="ECO:0000256" key="7">
    <source>
        <dbReference type="ARBA" id="ARBA00023004"/>
    </source>
</evidence>
<evidence type="ECO:0000256" key="2">
    <source>
        <dbReference type="ARBA" id="ARBA00004370"/>
    </source>
</evidence>
<evidence type="ECO:0000256" key="6">
    <source>
        <dbReference type="ARBA" id="ARBA00023002"/>
    </source>
</evidence>
<dbReference type="AlphaFoldDB" id="A0A803T2H5"/>
<feature type="transmembrane region" description="Helical" evidence="12">
    <location>
        <begin position="45"/>
        <end position="64"/>
    </location>
</feature>
<protein>
    <submittedName>
        <fullName evidence="13">Uncharacterized protein</fullName>
    </submittedName>
</protein>
<evidence type="ECO:0000256" key="5">
    <source>
        <dbReference type="ARBA" id="ARBA00022723"/>
    </source>
</evidence>
<keyword evidence="14" id="KW-1185">Reference proteome</keyword>
<dbReference type="PANTHER" id="PTHR24300:SF134">
    <property type="entry name" value="CYTOCHROME P450, FAMILY 2, SUBFAMILY AB, POLYPEPTIDE 2-RELATED"/>
    <property type="match status" value="1"/>
</dbReference>
<dbReference type="InterPro" id="IPR017972">
    <property type="entry name" value="Cyt_P450_CS"/>
</dbReference>
<accession>A0A803T2H5</accession>
<dbReference type="Pfam" id="PF00067">
    <property type="entry name" value="p450"/>
    <property type="match status" value="1"/>
</dbReference>
<evidence type="ECO:0000256" key="10">
    <source>
        <dbReference type="PIRSR" id="PIRSR602401-1"/>
    </source>
</evidence>
<dbReference type="Ensembl" id="ENSACAT00000044395.1">
    <property type="protein sequence ID" value="ENSACAP00000029415.1"/>
    <property type="gene ID" value="ENSACAG00000036756.1"/>
</dbReference>
<proteinExistence type="inferred from homology"/>
<dbReference type="GeneTree" id="ENSGT00940000163166"/>
<keyword evidence="8 11" id="KW-0503">Monooxygenase</keyword>
<dbReference type="PANTHER" id="PTHR24300">
    <property type="entry name" value="CYTOCHROME P450 508A4-RELATED"/>
    <property type="match status" value="1"/>
</dbReference>
<evidence type="ECO:0000256" key="8">
    <source>
        <dbReference type="ARBA" id="ARBA00023033"/>
    </source>
</evidence>
<keyword evidence="6 11" id="KW-0560">Oxidoreductase</keyword>
<dbReference type="InParanoid" id="A0A803T2H5"/>
<keyword evidence="12" id="KW-1133">Transmembrane helix</keyword>
<dbReference type="GO" id="GO:0005506">
    <property type="term" value="F:iron ion binding"/>
    <property type="evidence" value="ECO:0007669"/>
    <property type="project" value="InterPro"/>
</dbReference>
<keyword evidence="4 10" id="KW-0349">Heme</keyword>
<keyword evidence="5 10" id="KW-0479">Metal-binding</keyword>
<gene>
    <name evidence="13" type="primary">LOC103279728</name>
</gene>
<name>A0A803T2H5_ANOCA</name>
<dbReference type="PRINTS" id="PR00385">
    <property type="entry name" value="P450"/>
</dbReference>
<evidence type="ECO:0000313" key="13">
    <source>
        <dbReference type="Ensembl" id="ENSACAP00000029415.1"/>
    </source>
</evidence>
<dbReference type="GO" id="GO:0016020">
    <property type="term" value="C:membrane"/>
    <property type="evidence" value="ECO:0007669"/>
    <property type="project" value="UniProtKB-SubCell"/>
</dbReference>
<dbReference type="InterPro" id="IPR002401">
    <property type="entry name" value="Cyt_P450_E_grp-I"/>
</dbReference>
<comment type="subcellular location">
    <subcellularLocation>
        <location evidence="2">Membrane</location>
    </subcellularLocation>
</comment>
<dbReference type="InterPro" id="IPR036396">
    <property type="entry name" value="Cyt_P450_sf"/>
</dbReference>
<evidence type="ECO:0000256" key="3">
    <source>
        <dbReference type="ARBA" id="ARBA00010617"/>
    </source>
</evidence>
<evidence type="ECO:0000256" key="12">
    <source>
        <dbReference type="SAM" id="Phobius"/>
    </source>
</evidence>
<reference evidence="13" key="2">
    <citation type="submission" date="2025-08" db="UniProtKB">
        <authorList>
            <consortium name="Ensembl"/>
        </authorList>
    </citation>
    <scope>IDENTIFICATION</scope>
</reference>
<feature type="binding site" description="axial binding residue" evidence="10">
    <location>
        <position position="480"/>
    </location>
    <ligand>
        <name>heme</name>
        <dbReference type="ChEBI" id="CHEBI:30413"/>
    </ligand>
    <ligandPart>
        <name>Fe</name>
        <dbReference type="ChEBI" id="CHEBI:18248"/>
    </ligandPart>
</feature>
<dbReference type="GO" id="GO:0006805">
    <property type="term" value="P:xenobiotic metabolic process"/>
    <property type="evidence" value="ECO:0000318"/>
    <property type="project" value="GO_Central"/>
</dbReference>
<keyword evidence="7 10" id="KW-0408">Iron</keyword>
<organism evidence="13 14">
    <name type="scientific">Anolis carolinensis</name>
    <name type="common">Green anole</name>
    <name type="synonym">American chameleon</name>
    <dbReference type="NCBI Taxonomy" id="28377"/>
    <lineage>
        <taxon>Eukaryota</taxon>
        <taxon>Metazoa</taxon>
        <taxon>Chordata</taxon>
        <taxon>Craniata</taxon>
        <taxon>Vertebrata</taxon>
        <taxon>Euteleostomi</taxon>
        <taxon>Lepidosauria</taxon>
        <taxon>Squamata</taxon>
        <taxon>Bifurcata</taxon>
        <taxon>Unidentata</taxon>
        <taxon>Episquamata</taxon>
        <taxon>Toxicofera</taxon>
        <taxon>Iguania</taxon>
        <taxon>Dactyloidae</taxon>
        <taxon>Anolis</taxon>
    </lineage>
</organism>
<dbReference type="GO" id="GO:0016712">
    <property type="term" value="F:oxidoreductase activity, acting on paired donors, with incorporation or reduction of molecular oxygen, reduced flavin or flavoprotein as one donor, and incorporation of one atom of oxygen"/>
    <property type="evidence" value="ECO:0000318"/>
    <property type="project" value="GO_Central"/>
</dbReference>
<evidence type="ECO:0000256" key="1">
    <source>
        <dbReference type="ARBA" id="ARBA00001971"/>
    </source>
</evidence>
<dbReference type="FunFam" id="1.10.630.10:FF:000004">
    <property type="entry name" value="cytochrome P450 2D15 isoform X1"/>
    <property type="match status" value="1"/>
</dbReference>
<evidence type="ECO:0000256" key="9">
    <source>
        <dbReference type="ARBA" id="ARBA00023136"/>
    </source>
</evidence>